<keyword evidence="2" id="KW-1185">Reference proteome</keyword>
<dbReference type="HOGENOM" id="CLU_093165_0_0_7"/>
<dbReference type="InterPro" id="IPR025132">
    <property type="entry name" value="DUF4058"/>
</dbReference>
<name>W4MAD6_9BACT</name>
<reference evidence="1 2" key="1">
    <citation type="journal article" date="2014" name="Nature">
        <title>An environmental bacterial taxon with a large and distinct metabolic repertoire.</title>
        <authorList>
            <person name="Wilson M.C."/>
            <person name="Mori T."/>
            <person name="Ruckert C."/>
            <person name="Uria A.R."/>
            <person name="Helf M.J."/>
            <person name="Takada K."/>
            <person name="Gernert C."/>
            <person name="Steffens U.A."/>
            <person name="Heycke N."/>
            <person name="Schmitt S."/>
            <person name="Rinke C."/>
            <person name="Helfrich E.J."/>
            <person name="Brachmann A.O."/>
            <person name="Gurgui C."/>
            <person name="Wakimoto T."/>
            <person name="Kracht M."/>
            <person name="Crusemann M."/>
            <person name="Hentschel U."/>
            <person name="Abe I."/>
            <person name="Matsunaga S."/>
            <person name="Kalinowski J."/>
            <person name="Takeyama H."/>
            <person name="Piel J."/>
        </authorList>
    </citation>
    <scope>NUCLEOTIDE SEQUENCE [LARGE SCALE GENOMIC DNA]</scope>
    <source>
        <strain evidence="2">TSY2</strain>
    </source>
</reference>
<protein>
    <recommendedName>
        <fullName evidence="3">DUF4058 domain-containing protein</fullName>
    </recommendedName>
</protein>
<evidence type="ECO:0000313" key="1">
    <source>
        <dbReference type="EMBL" id="ETX06856.1"/>
    </source>
</evidence>
<organism evidence="1 2">
    <name type="scientific">Candidatus Entotheonella gemina</name>
    <dbReference type="NCBI Taxonomy" id="1429439"/>
    <lineage>
        <taxon>Bacteria</taxon>
        <taxon>Pseudomonadati</taxon>
        <taxon>Nitrospinota/Tectimicrobiota group</taxon>
        <taxon>Candidatus Tectimicrobiota</taxon>
        <taxon>Candidatus Entotheonellia</taxon>
        <taxon>Candidatus Entotheonellales</taxon>
        <taxon>Candidatus Entotheonellaceae</taxon>
        <taxon>Candidatus Entotheonella</taxon>
    </lineage>
</organism>
<dbReference type="Pfam" id="PF13267">
    <property type="entry name" value="DUF4058"/>
    <property type="match status" value="1"/>
</dbReference>
<gene>
    <name evidence="1" type="ORF">ETSY2_14630</name>
</gene>
<evidence type="ECO:0000313" key="2">
    <source>
        <dbReference type="Proteomes" id="UP000019140"/>
    </source>
</evidence>
<proteinExistence type="predicted"/>
<dbReference type="EMBL" id="AZHX01000584">
    <property type="protein sequence ID" value="ETX06856.1"/>
    <property type="molecule type" value="Genomic_DNA"/>
</dbReference>
<accession>W4MAD6</accession>
<sequence length="267" mass="30197">MDPYLEGSEWTSVHVELSSEIARQLAPKLRPKYIVRTMRRFITDLPEDVSISTGDIYPDVGVAAHRLDSDPSMTRATVAPVPLEFTTIMPDSLPSVSIEIRDVDQRALVTAIEVLSPANKRGEGYRAYLRKRHRILTSTTHLIEIDLLRAGRRVPMREQLPDVPYFVFLSRSERRPITQVWPLRLDMALPMIPLPLLTGDDDAVLDLQDAFTGIYDALGYDLSTDYSRPPYVSLSARERSWLQQRLNEAGIALDPLAWSGVENEANQ</sequence>
<evidence type="ECO:0008006" key="3">
    <source>
        <dbReference type="Google" id="ProtNLM"/>
    </source>
</evidence>
<dbReference type="PATRIC" id="fig|1429439.4.peg.2494"/>
<comment type="caution">
    <text evidence="1">The sequence shown here is derived from an EMBL/GenBank/DDBJ whole genome shotgun (WGS) entry which is preliminary data.</text>
</comment>
<dbReference type="AlphaFoldDB" id="W4MAD6"/>
<dbReference type="Proteomes" id="UP000019140">
    <property type="component" value="Unassembled WGS sequence"/>
</dbReference>